<evidence type="ECO:0000256" key="9">
    <source>
        <dbReference type="ARBA" id="ARBA00023180"/>
    </source>
</evidence>
<dbReference type="InterPro" id="IPR022700">
    <property type="entry name" value="CLIP"/>
</dbReference>
<keyword evidence="1 11" id="KW-0645">Protease</keyword>
<keyword evidence="4 11" id="KW-0378">Hydrolase</keyword>
<dbReference type="FunFam" id="2.40.10.10:FF:000028">
    <property type="entry name" value="Serine protease easter"/>
    <property type="match status" value="1"/>
</dbReference>
<dbReference type="PROSITE" id="PS00134">
    <property type="entry name" value="TRYPSIN_HIS"/>
    <property type="match status" value="1"/>
</dbReference>
<keyword evidence="12" id="KW-0964">Secreted</keyword>
<dbReference type="CDD" id="cd00190">
    <property type="entry name" value="Tryp_SPc"/>
    <property type="match status" value="1"/>
</dbReference>
<evidence type="ECO:0000256" key="1">
    <source>
        <dbReference type="ARBA" id="ARBA00022670"/>
    </source>
</evidence>
<evidence type="ECO:0000256" key="6">
    <source>
        <dbReference type="ARBA" id="ARBA00022837"/>
    </source>
</evidence>
<comment type="similarity">
    <text evidence="10 12">Belongs to the peptidase S1 family. CLIP subfamily.</text>
</comment>
<protein>
    <recommendedName>
        <fullName evidence="12">CLIP domain-containing serine protease</fullName>
        <ecNumber evidence="11">3.4.21.-</ecNumber>
    </recommendedName>
</protein>
<comment type="caution">
    <text evidence="15">The sequence shown here is derived from an EMBL/GenBank/DDBJ whole genome shotgun (WGS) entry which is preliminary data.</text>
</comment>
<dbReference type="SMART" id="SM00680">
    <property type="entry name" value="CLIP"/>
    <property type="match status" value="1"/>
</dbReference>
<dbReference type="PROSITE" id="PS00135">
    <property type="entry name" value="TRYPSIN_SER"/>
    <property type="match status" value="1"/>
</dbReference>
<evidence type="ECO:0000256" key="8">
    <source>
        <dbReference type="ARBA" id="ARBA00023157"/>
    </source>
</evidence>
<evidence type="ECO:0000256" key="7">
    <source>
        <dbReference type="ARBA" id="ARBA00023145"/>
    </source>
</evidence>
<feature type="signal peptide" evidence="12">
    <location>
        <begin position="1"/>
        <end position="20"/>
    </location>
</feature>
<evidence type="ECO:0000259" key="14">
    <source>
        <dbReference type="PROSITE" id="PS51888"/>
    </source>
</evidence>
<evidence type="ECO:0000256" key="2">
    <source>
        <dbReference type="ARBA" id="ARBA00022723"/>
    </source>
</evidence>
<dbReference type="PANTHER" id="PTHR24256">
    <property type="entry name" value="TRYPTASE-RELATED"/>
    <property type="match status" value="1"/>
</dbReference>
<dbReference type="SMART" id="SM00020">
    <property type="entry name" value="Tryp_SPc"/>
    <property type="match status" value="1"/>
</dbReference>
<accession>A0ABD2P4P0</accession>
<keyword evidence="9" id="KW-0325">Glycoprotein</keyword>
<evidence type="ECO:0000313" key="15">
    <source>
        <dbReference type="EMBL" id="KAL3285560.1"/>
    </source>
</evidence>
<keyword evidence="5 11" id="KW-0720">Serine protease</keyword>
<sequence>MNYKSVLFVCLLFFVNKVIGQWAVDDDGCSTPFRGSGSCVDIYSCAPLVTFLRNAPRPLSQTDANLLRSYQCGSSQNRIRVCCPTDSNEISRLQGNPSPPDVSNHRNIRLLPEDCGQINIGERIINGNETGLLEFPWMALLSYRLANGPEFRCGGSIINDRYILTAAHCITGLRYPLIGVRVGEHDLRTRPDCETVKNKTTCAPNVQDVGIGRAIPHPRYNRTSFTDDIGLIRLSSRLNFVENVAPICLPVTQEAASYNFTGRKVIVTGFGATETGRNSPVLLKVNIPFVEPNECRRVYENSAPIGHRQLCAGGQNKQDSCGGDSGGPLQVATALYDEPRYVQHGITSFGPRNCGADGNPGVYTKIAYYMDWILDTISA</sequence>
<dbReference type="EC" id="3.4.21.-" evidence="11"/>
<comment type="domain">
    <text evidence="12">The clip domain consists of 35-55 residues which are 'knitted' together usually by 3 conserved disulfide bonds forming a clip-like compact structure.</text>
</comment>
<keyword evidence="2" id="KW-0479">Metal-binding</keyword>
<evidence type="ECO:0000259" key="13">
    <source>
        <dbReference type="PROSITE" id="PS50240"/>
    </source>
</evidence>
<dbReference type="EMBL" id="JABFTP020000185">
    <property type="protein sequence ID" value="KAL3285560.1"/>
    <property type="molecule type" value="Genomic_DNA"/>
</dbReference>
<reference evidence="15 16" key="1">
    <citation type="journal article" date="2021" name="BMC Biol.">
        <title>Horizontally acquired antibacterial genes associated with adaptive radiation of ladybird beetles.</title>
        <authorList>
            <person name="Li H.S."/>
            <person name="Tang X.F."/>
            <person name="Huang Y.H."/>
            <person name="Xu Z.Y."/>
            <person name="Chen M.L."/>
            <person name="Du X.Y."/>
            <person name="Qiu B.Y."/>
            <person name="Chen P.T."/>
            <person name="Zhang W."/>
            <person name="Slipinski A."/>
            <person name="Escalona H.E."/>
            <person name="Waterhouse R.M."/>
            <person name="Zwick A."/>
            <person name="Pang H."/>
        </authorList>
    </citation>
    <scope>NUCLEOTIDE SEQUENCE [LARGE SCALE GENOMIC DNA]</scope>
    <source>
        <strain evidence="15">SYSU2018</strain>
    </source>
</reference>
<dbReference type="Proteomes" id="UP001516400">
    <property type="component" value="Unassembled WGS sequence"/>
</dbReference>
<dbReference type="PROSITE" id="PS51888">
    <property type="entry name" value="CLIP"/>
    <property type="match status" value="1"/>
</dbReference>
<dbReference type="PRINTS" id="PR00722">
    <property type="entry name" value="CHYMOTRYPSIN"/>
</dbReference>
<feature type="chain" id="PRO_5044531385" description="CLIP domain-containing serine protease" evidence="12">
    <location>
        <begin position="21"/>
        <end position="379"/>
    </location>
</feature>
<keyword evidence="6" id="KW-0106">Calcium</keyword>
<comment type="subcellular location">
    <subcellularLocation>
        <location evidence="12">Secreted</location>
    </subcellularLocation>
</comment>
<dbReference type="GO" id="GO:0004252">
    <property type="term" value="F:serine-type endopeptidase activity"/>
    <property type="evidence" value="ECO:0007669"/>
    <property type="project" value="UniProtKB-UniRule"/>
</dbReference>
<evidence type="ECO:0000256" key="12">
    <source>
        <dbReference type="RuleBase" id="RU366078"/>
    </source>
</evidence>
<evidence type="ECO:0000256" key="5">
    <source>
        <dbReference type="ARBA" id="ARBA00022825"/>
    </source>
</evidence>
<dbReference type="InterPro" id="IPR018114">
    <property type="entry name" value="TRYPSIN_HIS"/>
</dbReference>
<dbReference type="InterPro" id="IPR001254">
    <property type="entry name" value="Trypsin_dom"/>
</dbReference>
<dbReference type="InterPro" id="IPR051487">
    <property type="entry name" value="Ser/Thr_Proteases_Immune/Dev"/>
</dbReference>
<dbReference type="SUPFAM" id="SSF50494">
    <property type="entry name" value="Trypsin-like serine proteases"/>
    <property type="match status" value="1"/>
</dbReference>
<dbReference type="GO" id="GO:0051604">
    <property type="term" value="P:protein maturation"/>
    <property type="evidence" value="ECO:0007669"/>
    <property type="project" value="UniProtKB-ARBA"/>
</dbReference>
<dbReference type="AlphaFoldDB" id="A0ABD2P4P0"/>
<keyword evidence="3 12" id="KW-0732">Signal</keyword>
<dbReference type="InterPro" id="IPR001314">
    <property type="entry name" value="Peptidase_S1A"/>
</dbReference>
<keyword evidence="16" id="KW-1185">Reference proteome</keyword>
<name>A0ABD2P4P0_9CUCU</name>
<dbReference type="GO" id="GO:0005576">
    <property type="term" value="C:extracellular region"/>
    <property type="evidence" value="ECO:0007669"/>
    <property type="project" value="UniProtKB-SubCell"/>
</dbReference>
<dbReference type="GO" id="GO:0006508">
    <property type="term" value="P:proteolysis"/>
    <property type="evidence" value="ECO:0007669"/>
    <property type="project" value="UniProtKB-KW"/>
</dbReference>
<feature type="domain" description="Clip" evidence="14">
    <location>
        <begin position="28"/>
        <end position="83"/>
    </location>
</feature>
<evidence type="ECO:0000256" key="3">
    <source>
        <dbReference type="ARBA" id="ARBA00022729"/>
    </source>
</evidence>
<proteinExistence type="inferred from homology"/>
<dbReference type="Gene3D" id="2.40.10.10">
    <property type="entry name" value="Trypsin-like serine proteases"/>
    <property type="match status" value="2"/>
</dbReference>
<dbReference type="Pfam" id="PF12032">
    <property type="entry name" value="CLIP"/>
    <property type="match status" value="1"/>
</dbReference>
<dbReference type="FunFam" id="2.40.10.10:FF:000078">
    <property type="entry name" value="Serine protease H137"/>
    <property type="match status" value="1"/>
</dbReference>
<evidence type="ECO:0000256" key="10">
    <source>
        <dbReference type="ARBA" id="ARBA00024195"/>
    </source>
</evidence>
<dbReference type="GO" id="GO:0046872">
    <property type="term" value="F:metal ion binding"/>
    <property type="evidence" value="ECO:0007669"/>
    <property type="project" value="UniProtKB-KW"/>
</dbReference>
<feature type="domain" description="Peptidase S1" evidence="13">
    <location>
        <begin position="124"/>
        <end position="378"/>
    </location>
</feature>
<dbReference type="InterPro" id="IPR009003">
    <property type="entry name" value="Peptidase_S1_PA"/>
</dbReference>
<dbReference type="InterPro" id="IPR043504">
    <property type="entry name" value="Peptidase_S1_PA_chymotrypsin"/>
</dbReference>
<organism evidence="15 16">
    <name type="scientific">Cryptolaemus montrouzieri</name>
    <dbReference type="NCBI Taxonomy" id="559131"/>
    <lineage>
        <taxon>Eukaryota</taxon>
        <taxon>Metazoa</taxon>
        <taxon>Ecdysozoa</taxon>
        <taxon>Arthropoda</taxon>
        <taxon>Hexapoda</taxon>
        <taxon>Insecta</taxon>
        <taxon>Pterygota</taxon>
        <taxon>Neoptera</taxon>
        <taxon>Endopterygota</taxon>
        <taxon>Coleoptera</taxon>
        <taxon>Polyphaga</taxon>
        <taxon>Cucujiformia</taxon>
        <taxon>Coccinelloidea</taxon>
        <taxon>Coccinellidae</taxon>
        <taxon>Scymninae</taxon>
        <taxon>Scymnini</taxon>
        <taxon>Cryptolaemus</taxon>
    </lineage>
</organism>
<evidence type="ECO:0000313" key="16">
    <source>
        <dbReference type="Proteomes" id="UP001516400"/>
    </source>
</evidence>
<dbReference type="InterPro" id="IPR038565">
    <property type="entry name" value="CLIP_sf"/>
</dbReference>
<evidence type="ECO:0000256" key="11">
    <source>
        <dbReference type="RuleBase" id="RU363034"/>
    </source>
</evidence>
<gene>
    <name evidence="15" type="ORF">HHI36_000090</name>
</gene>
<keyword evidence="8" id="KW-1015">Disulfide bond</keyword>
<dbReference type="PROSITE" id="PS50240">
    <property type="entry name" value="TRYPSIN_DOM"/>
    <property type="match status" value="1"/>
</dbReference>
<evidence type="ECO:0000256" key="4">
    <source>
        <dbReference type="ARBA" id="ARBA00022801"/>
    </source>
</evidence>
<dbReference type="InterPro" id="IPR033116">
    <property type="entry name" value="TRYPSIN_SER"/>
</dbReference>
<dbReference type="Pfam" id="PF00089">
    <property type="entry name" value="Trypsin"/>
    <property type="match status" value="1"/>
</dbReference>
<keyword evidence="7" id="KW-0865">Zymogen</keyword>
<dbReference type="Gene3D" id="3.30.1640.30">
    <property type="match status" value="1"/>
</dbReference>